<feature type="region of interest" description="Disordered" evidence="1">
    <location>
        <begin position="129"/>
        <end position="153"/>
    </location>
</feature>
<organism evidence="2 3">
    <name type="scientific">Hermanssonia centrifuga</name>
    <dbReference type="NCBI Taxonomy" id="98765"/>
    <lineage>
        <taxon>Eukaryota</taxon>
        <taxon>Fungi</taxon>
        <taxon>Dikarya</taxon>
        <taxon>Basidiomycota</taxon>
        <taxon>Agaricomycotina</taxon>
        <taxon>Agaricomycetes</taxon>
        <taxon>Polyporales</taxon>
        <taxon>Meruliaceae</taxon>
        <taxon>Hermanssonia</taxon>
    </lineage>
</organism>
<evidence type="ECO:0000313" key="3">
    <source>
        <dbReference type="Proteomes" id="UP000186601"/>
    </source>
</evidence>
<gene>
    <name evidence="2" type="ORF">PHLCEN_2v12912</name>
</gene>
<feature type="compositionally biased region" description="Polar residues" evidence="1">
    <location>
        <begin position="137"/>
        <end position="153"/>
    </location>
</feature>
<comment type="caution">
    <text evidence="2">The sequence shown here is derived from an EMBL/GenBank/DDBJ whole genome shotgun (WGS) entry which is preliminary data.</text>
</comment>
<dbReference type="AlphaFoldDB" id="A0A2R6NG73"/>
<reference evidence="2 3" key="1">
    <citation type="submission" date="2018-02" db="EMBL/GenBank/DDBJ databases">
        <title>Genome sequence of the basidiomycete white-rot fungus Phlebia centrifuga.</title>
        <authorList>
            <person name="Granchi Z."/>
            <person name="Peng M."/>
            <person name="de Vries R.P."/>
            <person name="Hilden K."/>
            <person name="Makela M.R."/>
            <person name="Grigoriev I."/>
            <person name="Riley R."/>
        </authorList>
    </citation>
    <scope>NUCLEOTIDE SEQUENCE [LARGE SCALE GENOMIC DNA]</scope>
    <source>
        <strain evidence="2 3">FBCC195</strain>
    </source>
</reference>
<evidence type="ECO:0000256" key="1">
    <source>
        <dbReference type="SAM" id="MobiDB-lite"/>
    </source>
</evidence>
<sequence>MNPIDTSYFMIVADNGQYSISIQSSTELATEENSIKAAALLMHLVIFFGVRFLRNATQYLMSLLSPSVLGEATFWGLLTSMCCADDEFYTSFNGLSAIVCCIMLHPDILETLRQWAVHIISSNVRKEGSGSLRHTTRTAASSLPSTPLATEAM</sequence>
<protein>
    <submittedName>
        <fullName evidence="2">Uncharacterized protein</fullName>
    </submittedName>
</protein>
<keyword evidence="3" id="KW-1185">Reference proteome</keyword>
<dbReference type="Proteomes" id="UP000186601">
    <property type="component" value="Unassembled WGS sequence"/>
</dbReference>
<accession>A0A2R6NG73</accession>
<proteinExistence type="predicted"/>
<evidence type="ECO:0000313" key="2">
    <source>
        <dbReference type="EMBL" id="PSR71258.1"/>
    </source>
</evidence>
<dbReference type="EMBL" id="MLYV02001290">
    <property type="protein sequence ID" value="PSR71258.1"/>
    <property type="molecule type" value="Genomic_DNA"/>
</dbReference>
<name>A0A2R6NG73_9APHY</name>